<dbReference type="AlphaFoldDB" id="A0ABD1XIH5"/>
<dbReference type="Pfam" id="PF23598">
    <property type="entry name" value="LRR_14"/>
    <property type="match status" value="2"/>
</dbReference>
<reference evidence="4 6" key="1">
    <citation type="submission" date="2024-09" db="EMBL/GenBank/DDBJ databases">
        <title>Chromosome-scale assembly of Riccia fluitans.</title>
        <authorList>
            <person name="Paukszto L."/>
            <person name="Sawicki J."/>
            <person name="Karawczyk K."/>
            <person name="Piernik-Szablinska J."/>
            <person name="Szczecinska M."/>
            <person name="Mazdziarz M."/>
        </authorList>
    </citation>
    <scope>NUCLEOTIDE SEQUENCE [LARGE SCALE GENOMIC DNA]</scope>
    <source>
        <strain evidence="4">Rf_01</strain>
        <tissue evidence="4">Aerial parts of the thallus</tissue>
    </source>
</reference>
<evidence type="ECO:0000313" key="6">
    <source>
        <dbReference type="Proteomes" id="UP001605036"/>
    </source>
</evidence>
<sequence length="354" mass="39982">MRQVWPKLTAIQYMTLTVDVTNCCNQCRNQTVALPRTLLLLCLSLPTLRDISVVTGRNSVDHMSGTLSLATCASLVRLELWNCKNVGDLSKLQQLRILEIEQCSVAENWTTSLGELKSLERLELARIEEPFELPISFGRLTELQYFRISGCKVTSIPASFRKLTSLQVLEVERIIGRQVIPIRRFRRLRSLKMTCWAIADLADVFRELIALEEFHCEGISELPATLENLTLLKKLWVKCHVKVLPDSLGNLTNLEVENCPIQSLPETLGQLSSLRRLKVSFCRNLKTLPDSIGDLSSLESLGLSGSALHSLPDTIKNLSQLETLHICYCKNLKTVPDWIGDLTSLRHFTFSYIS</sequence>
<keyword evidence="1" id="KW-0433">Leucine-rich repeat</keyword>
<gene>
    <name evidence="4" type="ORF">R1flu_013165</name>
    <name evidence="5" type="ORF">R1flu_013184</name>
</gene>
<evidence type="ECO:0000256" key="2">
    <source>
        <dbReference type="ARBA" id="ARBA00022737"/>
    </source>
</evidence>
<dbReference type="EMBL" id="JBHFFA010000022">
    <property type="protein sequence ID" value="KAL2603235.1"/>
    <property type="molecule type" value="Genomic_DNA"/>
</dbReference>
<evidence type="ECO:0000259" key="3">
    <source>
        <dbReference type="Pfam" id="PF23598"/>
    </source>
</evidence>
<protein>
    <recommendedName>
        <fullName evidence="3">Disease resistance R13L4/SHOC-2-like LRR domain-containing protein</fullName>
    </recommendedName>
</protein>
<dbReference type="PANTHER" id="PTHR36766:SF30">
    <property type="entry name" value="TIR-NBS TYPE DISEASE RESISTANCE PROTEIN-RELATED"/>
    <property type="match status" value="1"/>
</dbReference>
<dbReference type="Gene3D" id="3.80.10.10">
    <property type="entry name" value="Ribonuclease Inhibitor"/>
    <property type="match status" value="2"/>
</dbReference>
<comment type="caution">
    <text evidence="4">The sequence shown here is derived from an EMBL/GenBank/DDBJ whole genome shotgun (WGS) entry which is preliminary data.</text>
</comment>
<dbReference type="SMART" id="SM00369">
    <property type="entry name" value="LRR_TYP"/>
    <property type="match status" value="3"/>
</dbReference>
<feature type="domain" description="Disease resistance R13L4/SHOC-2-like LRR" evidence="3">
    <location>
        <begin position="63"/>
        <end position="195"/>
    </location>
</feature>
<organism evidence="4 6">
    <name type="scientific">Riccia fluitans</name>
    <dbReference type="NCBI Taxonomy" id="41844"/>
    <lineage>
        <taxon>Eukaryota</taxon>
        <taxon>Viridiplantae</taxon>
        <taxon>Streptophyta</taxon>
        <taxon>Embryophyta</taxon>
        <taxon>Marchantiophyta</taxon>
        <taxon>Marchantiopsida</taxon>
        <taxon>Marchantiidae</taxon>
        <taxon>Marchantiales</taxon>
        <taxon>Ricciaceae</taxon>
        <taxon>Riccia</taxon>
    </lineage>
</organism>
<feature type="domain" description="Disease resistance R13L4/SHOC-2-like LRR" evidence="3">
    <location>
        <begin position="267"/>
        <end position="349"/>
    </location>
</feature>
<name>A0ABD1XIH5_9MARC</name>
<accession>A0ABD1XIH5</accession>
<keyword evidence="2" id="KW-0677">Repeat</keyword>
<dbReference type="PANTHER" id="PTHR36766">
    <property type="entry name" value="PLANT BROAD-SPECTRUM MILDEW RESISTANCE PROTEIN RPW8"/>
    <property type="match status" value="1"/>
</dbReference>
<dbReference type="InterPro" id="IPR003591">
    <property type="entry name" value="Leu-rich_rpt_typical-subtyp"/>
</dbReference>
<evidence type="ECO:0000313" key="4">
    <source>
        <dbReference type="EMBL" id="KAL2603220.1"/>
    </source>
</evidence>
<dbReference type="SUPFAM" id="SSF52058">
    <property type="entry name" value="L domain-like"/>
    <property type="match status" value="1"/>
</dbReference>
<keyword evidence="6" id="KW-1185">Reference proteome</keyword>
<evidence type="ECO:0000256" key="1">
    <source>
        <dbReference type="ARBA" id="ARBA00022614"/>
    </source>
</evidence>
<dbReference type="EMBL" id="JBHFFA010000024">
    <property type="protein sequence ID" value="KAL2603220.1"/>
    <property type="molecule type" value="Genomic_DNA"/>
</dbReference>
<dbReference type="Proteomes" id="UP001605036">
    <property type="component" value="Unassembled WGS sequence"/>
</dbReference>
<dbReference type="InterPro" id="IPR055414">
    <property type="entry name" value="LRR_R13L4/SHOC2-like"/>
</dbReference>
<proteinExistence type="predicted"/>
<dbReference type="InterPro" id="IPR032675">
    <property type="entry name" value="LRR_dom_sf"/>
</dbReference>
<evidence type="ECO:0000313" key="5">
    <source>
        <dbReference type="EMBL" id="KAL2603235.1"/>
    </source>
</evidence>